<evidence type="ECO:0000313" key="2">
    <source>
        <dbReference type="EMBL" id="KKT56286.1"/>
    </source>
</evidence>
<organism evidence="2 3">
    <name type="scientific">Candidatus Giovannonibacteria bacterium GW2011_GWB1_44_23</name>
    <dbReference type="NCBI Taxonomy" id="1618652"/>
    <lineage>
        <taxon>Bacteria</taxon>
        <taxon>Candidatus Giovannoniibacteriota</taxon>
    </lineage>
</organism>
<dbReference type="GO" id="GO:0006313">
    <property type="term" value="P:DNA transposition"/>
    <property type="evidence" value="ECO:0007669"/>
    <property type="project" value="InterPro"/>
</dbReference>
<evidence type="ECO:0000259" key="1">
    <source>
        <dbReference type="SMART" id="SM01321"/>
    </source>
</evidence>
<dbReference type="PANTHER" id="PTHR34322">
    <property type="entry name" value="TRANSPOSASE, Y1_TNP DOMAIN-CONTAINING"/>
    <property type="match status" value="1"/>
</dbReference>
<comment type="caution">
    <text evidence="2">The sequence shown here is derived from an EMBL/GenBank/DDBJ whole genome shotgun (WGS) entry which is preliminary data.</text>
</comment>
<dbReference type="SUPFAM" id="SSF143422">
    <property type="entry name" value="Transposase IS200-like"/>
    <property type="match status" value="1"/>
</dbReference>
<dbReference type="SMART" id="SM01321">
    <property type="entry name" value="Y1_Tnp"/>
    <property type="match status" value="1"/>
</dbReference>
<dbReference type="InterPro" id="IPR002686">
    <property type="entry name" value="Transposase_17"/>
</dbReference>
<dbReference type="PANTHER" id="PTHR34322:SF2">
    <property type="entry name" value="TRANSPOSASE IS200-LIKE DOMAIN-CONTAINING PROTEIN"/>
    <property type="match status" value="1"/>
</dbReference>
<proteinExistence type="predicted"/>
<dbReference type="GO" id="GO:0003677">
    <property type="term" value="F:DNA binding"/>
    <property type="evidence" value="ECO:0007669"/>
    <property type="project" value="InterPro"/>
</dbReference>
<feature type="domain" description="Transposase IS200-like" evidence="1">
    <location>
        <begin position="2"/>
        <end position="146"/>
    </location>
</feature>
<dbReference type="EMBL" id="LCIN01000016">
    <property type="protein sequence ID" value="KKT56286.1"/>
    <property type="molecule type" value="Genomic_DNA"/>
</dbReference>
<name>A0A0G1IA10_9BACT</name>
<reference evidence="2 3" key="1">
    <citation type="journal article" date="2015" name="Nature">
        <title>rRNA introns, odd ribosomes, and small enigmatic genomes across a large radiation of phyla.</title>
        <authorList>
            <person name="Brown C.T."/>
            <person name="Hug L.A."/>
            <person name="Thomas B.C."/>
            <person name="Sharon I."/>
            <person name="Castelle C.J."/>
            <person name="Singh A."/>
            <person name="Wilkins M.J."/>
            <person name="Williams K.H."/>
            <person name="Banfield J.F."/>
        </authorList>
    </citation>
    <scope>NUCLEOTIDE SEQUENCE [LARGE SCALE GENOMIC DNA]</scope>
</reference>
<sequence>MGESEYYHIFNRGVDKRQIFSNDADRWRFLTLLCVLQGEDSFPQIGRIVPFVKSSSFDNEIFNGVIKTKYVELVSFCLMPNHFHLKIRELKEGGVSKFMQRLLGAYTKYFNIRYGRTGHLFGSRFHAVHIDSNEYLNYLSAYIHLNPRELKEWRGKEIKYPWSSFQDVAFKNRWGTFLNTSIILDQFATGAEYKKFVEDTPIKELRENLPKECQKFEF</sequence>
<gene>
    <name evidence="2" type="ORF">UW49_C0016G0011</name>
</gene>
<dbReference type="AlphaFoldDB" id="A0A0G1IA10"/>
<dbReference type="GO" id="GO:0004803">
    <property type="term" value="F:transposase activity"/>
    <property type="evidence" value="ECO:0007669"/>
    <property type="project" value="InterPro"/>
</dbReference>
<protein>
    <submittedName>
        <fullName evidence="2">Transposase</fullName>
    </submittedName>
</protein>
<dbReference type="Pfam" id="PF01797">
    <property type="entry name" value="Y1_Tnp"/>
    <property type="match status" value="1"/>
</dbReference>
<accession>A0A0G1IA10</accession>
<evidence type="ECO:0000313" key="3">
    <source>
        <dbReference type="Proteomes" id="UP000033977"/>
    </source>
</evidence>
<dbReference type="InterPro" id="IPR036515">
    <property type="entry name" value="Transposase_17_sf"/>
</dbReference>
<dbReference type="Gene3D" id="3.30.70.1290">
    <property type="entry name" value="Transposase IS200-like"/>
    <property type="match status" value="1"/>
</dbReference>
<dbReference type="Proteomes" id="UP000033977">
    <property type="component" value="Unassembled WGS sequence"/>
</dbReference>